<dbReference type="AlphaFoldDB" id="A0AB35HY17"/>
<dbReference type="RefSeq" id="WP_266066239.1">
    <property type="nucleotide sequence ID" value="NZ_JAPHQB010000015.1"/>
</dbReference>
<organism evidence="1 2">
    <name type="scientific">Microbulbifer thermotolerans</name>
    <dbReference type="NCBI Taxonomy" id="252514"/>
    <lineage>
        <taxon>Bacteria</taxon>
        <taxon>Pseudomonadati</taxon>
        <taxon>Pseudomonadota</taxon>
        <taxon>Gammaproteobacteria</taxon>
        <taxon>Cellvibrionales</taxon>
        <taxon>Microbulbiferaceae</taxon>
        <taxon>Microbulbifer</taxon>
    </lineage>
</organism>
<proteinExistence type="predicted"/>
<dbReference type="Proteomes" id="UP001209730">
    <property type="component" value="Unassembled WGS sequence"/>
</dbReference>
<comment type="caution">
    <text evidence="1">The sequence shown here is derived from an EMBL/GenBank/DDBJ whole genome shotgun (WGS) entry which is preliminary data.</text>
</comment>
<dbReference type="EMBL" id="JAPHQB010000015">
    <property type="protein sequence ID" value="MCX2802261.1"/>
    <property type="molecule type" value="Genomic_DNA"/>
</dbReference>
<evidence type="ECO:0000313" key="1">
    <source>
        <dbReference type="EMBL" id="MCX2802261.1"/>
    </source>
</evidence>
<name>A0AB35HY17_MICTH</name>
<accession>A0AB35HY17</accession>
<evidence type="ECO:0008006" key="3">
    <source>
        <dbReference type="Google" id="ProtNLM"/>
    </source>
</evidence>
<protein>
    <recommendedName>
        <fullName evidence="3">Phage tail protein</fullName>
    </recommendedName>
</protein>
<sequence length="129" mass="14645">MFIQYTPTRIITGYGGKLECDVQQYDVTDSPEGKEHKALSGITEHTVYRIDRQHKLKTVPLKLSDSELAVWREFGASCAFGEFFTLDPLGTEAAPDNQVTVQMKMKTFKESRMAGQFFTFSFTAVEVIY</sequence>
<evidence type="ECO:0000313" key="2">
    <source>
        <dbReference type="Proteomes" id="UP001209730"/>
    </source>
</evidence>
<reference evidence="1" key="1">
    <citation type="submission" date="2022-11" db="EMBL/GenBank/DDBJ databases">
        <title>Chitin-degrading and fungicidal potential of chitinolytic bacterial strains from marine environment of the Pacific Ocean regions.</title>
        <authorList>
            <person name="Pentekhina I."/>
            <person name="Nedashkovskaya O."/>
            <person name="Seitkalieva A."/>
            <person name="Podvolotskaya A."/>
            <person name="Tekutyeva L."/>
            <person name="Balabanova L."/>
        </authorList>
    </citation>
    <scope>NUCLEOTIDE SEQUENCE</scope>
    <source>
        <strain evidence="1">KMM 6838</strain>
    </source>
</reference>
<gene>
    <name evidence="1" type="ORF">OQJ68_10735</name>
</gene>